<dbReference type="Gene3D" id="3.40.50.360">
    <property type="match status" value="1"/>
</dbReference>
<gene>
    <name evidence="2" type="ORF">IQ247_29775</name>
</gene>
<protein>
    <submittedName>
        <fullName evidence="2">Flavodoxin family protein</fullName>
    </submittedName>
</protein>
<dbReference type="Pfam" id="PF03358">
    <property type="entry name" value="FMN_red"/>
    <property type="match status" value="1"/>
</dbReference>
<organism evidence="2 3">
    <name type="scientific">Plectonema cf. radiosum LEGE 06105</name>
    <dbReference type="NCBI Taxonomy" id="945769"/>
    <lineage>
        <taxon>Bacteria</taxon>
        <taxon>Bacillati</taxon>
        <taxon>Cyanobacteriota</taxon>
        <taxon>Cyanophyceae</taxon>
        <taxon>Oscillatoriophycideae</taxon>
        <taxon>Oscillatoriales</taxon>
        <taxon>Microcoleaceae</taxon>
        <taxon>Plectonema</taxon>
    </lineage>
</organism>
<evidence type="ECO:0000313" key="2">
    <source>
        <dbReference type="EMBL" id="MBE9216793.1"/>
    </source>
</evidence>
<dbReference type="AlphaFoldDB" id="A0A8J7F6Y5"/>
<dbReference type="EMBL" id="JADEWL010000204">
    <property type="protein sequence ID" value="MBE9216793.1"/>
    <property type="molecule type" value="Genomic_DNA"/>
</dbReference>
<dbReference type="PANTHER" id="PTHR30546">
    <property type="entry name" value="FLAVODOXIN-RELATED PROTEIN WRBA-RELATED"/>
    <property type="match status" value="1"/>
</dbReference>
<keyword evidence="3" id="KW-1185">Reference proteome</keyword>
<name>A0A8J7F6Y5_9CYAN</name>
<dbReference type="InterPro" id="IPR029039">
    <property type="entry name" value="Flavoprotein-like_sf"/>
</dbReference>
<proteinExistence type="predicted"/>
<dbReference type="GO" id="GO:0003955">
    <property type="term" value="F:NAD(P)H dehydrogenase (quinone) activity"/>
    <property type="evidence" value="ECO:0007669"/>
    <property type="project" value="TreeGrafter"/>
</dbReference>
<dbReference type="Proteomes" id="UP000620559">
    <property type="component" value="Unassembled WGS sequence"/>
</dbReference>
<accession>A0A8J7F6Y5</accession>
<dbReference type="SUPFAM" id="SSF52218">
    <property type="entry name" value="Flavoproteins"/>
    <property type="match status" value="1"/>
</dbReference>
<dbReference type="PANTHER" id="PTHR30546:SF23">
    <property type="entry name" value="FLAVOPROTEIN-LIKE PROTEIN YCP4-RELATED"/>
    <property type="match status" value="1"/>
</dbReference>
<dbReference type="GO" id="GO:0016020">
    <property type="term" value="C:membrane"/>
    <property type="evidence" value="ECO:0007669"/>
    <property type="project" value="TreeGrafter"/>
</dbReference>
<reference evidence="2" key="1">
    <citation type="submission" date="2020-10" db="EMBL/GenBank/DDBJ databases">
        <authorList>
            <person name="Castelo-Branco R."/>
            <person name="Eusebio N."/>
            <person name="Adriana R."/>
            <person name="Vieira A."/>
            <person name="Brugerolle De Fraissinette N."/>
            <person name="Rezende De Castro R."/>
            <person name="Schneider M.P."/>
            <person name="Vasconcelos V."/>
            <person name="Leao P.N."/>
        </authorList>
    </citation>
    <scope>NUCLEOTIDE SEQUENCE</scope>
    <source>
        <strain evidence="2">LEGE 06105</strain>
    </source>
</reference>
<dbReference type="InterPro" id="IPR005025">
    <property type="entry name" value="FMN_Rdtase-like_dom"/>
</dbReference>
<feature type="domain" description="NADPH-dependent FMN reductase-like" evidence="1">
    <location>
        <begin position="16"/>
        <end position="73"/>
    </location>
</feature>
<evidence type="ECO:0000313" key="3">
    <source>
        <dbReference type="Proteomes" id="UP000620559"/>
    </source>
</evidence>
<comment type="caution">
    <text evidence="2">The sequence shown here is derived from an EMBL/GenBank/DDBJ whole genome shotgun (WGS) entry which is preliminary data.</text>
</comment>
<evidence type="ECO:0000259" key="1">
    <source>
        <dbReference type="Pfam" id="PF03358"/>
    </source>
</evidence>
<sequence length="157" mass="17029">MTGEQITDGRWKDDTIMEKLNQADAIVFGSPTYMGGVAAQFKSFIDNAGVWFDQGWKDKIAGGFTHSSSPSGDKEGTLLYLATHAAQQSMIWVSIGDLPSNYFGKDDGVNRLGAFIGVMGQSAIDMSGKPPEIESGDALTAQRYGERIAIATQRWQK</sequence>